<proteinExistence type="predicted"/>
<dbReference type="EMBL" id="CM047748">
    <property type="protein sequence ID" value="KAJ0013838.1"/>
    <property type="molecule type" value="Genomic_DNA"/>
</dbReference>
<dbReference type="Proteomes" id="UP001163603">
    <property type="component" value="Chromosome 13"/>
</dbReference>
<accession>A0ACC0X968</accession>
<comment type="caution">
    <text evidence="1">The sequence shown here is derived from an EMBL/GenBank/DDBJ whole genome shotgun (WGS) entry which is preliminary data.</text>
</comment>
<keyword evidence="2" id="KW-1185">Reference proteome</keyword>
<sequence length="181" mass="20208">MSSSSYIHHILLPLLILFLFSHKASSDQQTQDLINQICNQMAPETEFCRQTLTDNLPSPSTDIYGLAKITIQQTFYNAGKTGESISNLLARETDQAVKNALIACQNAYSIIQQSFLQATVEFEEHNYKVIPDVVDGTGRALDSCLTSFDVPPHPKNPLVQQNKEMRTLLAMANVCGHVFYK</sequence>
<gene>
    <name evidence="1" type="ORF">Pint_21172</name>
</gene>
<name>A0ACC0X968_9ROSI</name>
<evidence type="ECO:0000313" key="1">
    <source>
        <dbReference type="EMBL" id="KAJ0013838.1"/>
    </source>
</evidence>
<protein>
    <submittedName>
        <fullName evidence="1">Uncharacterized protein</fullName>
    </submittedName>
</protein>
<reference evidence="2" key="1">
    <citation type="journal article" date="2023" name="G3 (Bethesda)">
        <title>Genome assembly and association tests identify interacting loci associated with vigor, precocity, and sex in interspecific pistachio rootstocks.</title>
        <authorList>
            <person name="Palmer W."/>
            <person name="Jacygrad E."/>
            <person name="Sagayaradj S."/>
            <person name="Cavanaugh K."/>
            <person name="Han R."/>
            <person name="Bertier L."/>
            <person name="Beede B."/>
            <person name="Kafkas S."/>
            <person name="Golino D."/>
            <person name="Preece J."/>
            <person name="Michelmore R."/>
        </authorList>
    </citation>
    <scope>NUCLEOTIDE SEQUENCE [LARGE SCALE GENOMIC DNA]</scope>
</reference>
<evidence type="ECO:0000313" key="2">
    <source>
        <dbReference type="Proteomes" id="UP001163603"/>
    </source>
</evidence>
<organism evidence="1 2">
    <name type="scientific">Pistacia integerrima</name>
    <dbReference type="NCBI Taxonomy" id="434235"/>
    <lineage>
        <taxon>Eukaryota</taxon>
        <taxon>Viridiplantae</taxon>
        <taxon>Streptophyta</taxon>
        <taxon>Embryophyta</taxon>
        <taxon>Tracheophyta</taxon>
        <taxon>Spermatophyta</taxon>
        <taxon>Magnoliopsida</taxon>
        <taxon>eudicotyledons</taxon>
        <taxon>Gunneridae</taxon>
        <taxon>Pentapetalae</taxon>
        <taxon>rosids</taxon>
        <taxon>malvids</taxon>
        <taxon>Sapindales</taxon>
        <taxon>Anacardiaceae</taxon>
        <taxon>Pistacia</taxon>
    </lineage>
</organism>